<evidence type="ECO:0000313" key="11">
    <source>
        <dbReference type="EMBL" id="TNJ30557.1"/>
    </source>
</evidence>
<feature type="binding site" evidence="9">
    <location>
        <position position="33"/>
    </location>
    <ligand>
        <name>ATP</name>
        <dbReference type="ChEBI" id="CHEBI:30616"/>
    </ligand>
</feature>
<dbReference type="GO" id="GO:0005524">
    <property type="term" value="F:ATP binding"/>
    <property type="evidence" value="ECO:0007669"/>
    <property type="project" value="UniProtKB-UniRule"/>
</dbReference>
<accession>A0A4Z1TBD1</accession>
<protein>
    <recommendedName>
        <fullName evidence="1">non-specific serine/threonine protein kinase</fullName>
        <ecNumber evidence="1">2.7.11.1</ecNumber>
    </recommendedName>
</protein>
<evidence type="ECO:0000256" key="6">
    <source>
        <dbReference type="ARBA" id="ARBA00022840"/>
    </source>
</evidence>
<dbReference type="OrthoDB" id="10251181at2759"/>
<keyword evidence="4 9" id="KW-0547">Nucleotide-binding</keyword>
<evidence type="ECO:0000256" key="4">
    <source>
        <dbReference type="ARBA" id="ARBA00022741"/>
    </source>
</evidence>
<feature type="domain" description="Protein kinase" evidence="10">
    <location>
        <begin position="4"/>
        <end position="259"/>
    </location>
</feature>
<keyword evidence="6 9" id="KW-0067">ATP-binding</keyword>
<comment type="catalytic activity">
    <reaction evidence="7">
        <text>L-threonyl-[protein] + ATP = O-phospho-L-threonyl-[protein] + ADP + H(+)</text>
        <dbReference type="Rhea" id="RHEA:46608"/>
        <dbReference type="Rhea" id="RHEA-COMP:11060"/>
        <dbReference type="Rhea" id="RHEA-COMP:11605"/>
        <dbReference type="ChEBI" id="CHEBI:15378"/>
        <dbReference type="ChEBI" id="CHEBI:30013"/>
        <dbReference type="ChEBI" id="CHEBI:30616"/>
        <dbReference type="ChEBI" id="CHEBI:61977"/>
        <dbReference type="ChEBI" id="CHEBI:456216"/>
        <dbReference type="EC" id="2.7.11.1"/>
    </reaction>
</comment>
<comment type="caution">
    <text evidence="11">The sequence shown here is derived from an EMBL/GenBank/DDBJ whole genome shotgun (WGS) entry which is preliminary data.</text>
</comment>
<evidence type="ECO:0000256" key="9">
    <source>
        <dbReference type="PROSITE-ProRule" id="PRU10141"/>
    </source>
</evidence>
<dbReference type="InterPro" id="IPR011009">
    <property type="entry name" value="Kinase-like_dom_sf"/>
</dbReference>
<organism evidence="11 12">
    <name type="scientific">Giardia muris</name>
    <dbReference type="NCBI Taxonomy" id="5742"/>
    <lineage>
        <taxon>Eukaryota</taxon>
        <taxon>Metamonada</taxon>
        <taxon>Diplomonadida</taxon>
        <taxon>Hexamitidae</taxon>
        <taxon>Giardiinae</taxon>
        <taxon>Giardia</taxon>
    </lineage>
</organism>
<dbReference type="PROSITE" id="PS50011">
    <property type="entry name" value="PROTEIN_KINASE_DOM"/>
    <property type="match status" value="1"/>
</dbReference>
<dbReference type="InterPro" id="IPR008271">
    <property type="entry name" value="Ser/Thr_kinase_AS"/>
</dbReference>
<evidence type="ECO:0000256" key="8">
    <source>
        <dbReference type="ARBA" id="ARBA00048679"/>
    </source>
</evidence>
<evidence type="ECO:0000313" key="12">
    <source>
        <dbReference type="Proteomes" id="UP000315496"/>
    </source>
</evidence>
<dbReference type="PANTHER" id="PTHR22983">
    <property type="entry name" value="PROTEIN KINASE RELATED"/>
    <property type="match status" value="1"/>
</dbReference>
<dbReference type="InterPro" id="IPR000719">
    <property type="entry name" value="Prot_kinase_dom"/>
</dbReference>
<dbReference type="InterPro" id="IPR017441">
    <property type="entry name" value="Protein_kinase_ATP_BS"/>
</dbReference>
<keyword evidence="5 11" id="KW-0418">Kinase</keyword>
<gene>
    <name evidence="11" type="ORF">GMRT_12287</name>
</gene>
<evidence type="ECO:0000256" key="5">
    <source>
        <dbReference type="ARBA" id="ARBA00022777"/>
    </source>
</evidence>
<keyword evidence="3" id="KW-0808">Transferase</keyword>
<dbReference type="EC" id="2.7.11.1" evidence="1"/>
<reference evidence="11 12" key="1">
    <citation type="submission" date="2019-05" db="EMBL/GenBank/DDBJ databases">
        <title>The compact genome of Giardia muris reveals important steps in the evolution of intestinal protozoan parasites.</title>
        <authorList>
            <person name="Xu F."/>
            <person name="Jimenez-Gonzalez A."/>
            <person name="Einarsson E."/>
            <person name="Astvaldsson A."/>
            <person name="Peirasmaki D."/>
            <person name="Eckmann L."/>
            <person name="Andersson J.O."/>
            <person name="Svard S.G."/>
            <person name="Jerlstrom-Hultqvist J."/>
        </authorList>
    </citation>
    <scope>NUCLEOTIDE SEQUENCE [LARGE SCALE GENOMIC DNA]</scope>
    <source>
        <strain evidence="11 12">Roberts-Thomson</strain>
    </source>
</reference>
<dbReference type="Gene3D" id="1.10.510.10">
    <property type="entry name" value="Transferase(Phosphotransferase) domain 1"/>
    <property type="match status" value="1"/>
</dbReference>
<keyword evidence="12" id="KW-1185">Reference proteome</keyword>
<dbReference type="Proteomes" id="UP000315496">
    <property type="component" value="Chromosome 1"/>
</dbReference>
<evidence type="ECO:0000259" key="10">
    <source>
        <dbReference type="PROSITE" id="PS50011"/>
    </source>
</evidence>
<dbReference type="PROSITE" id="PS00108">
    <property type="entry name" value="PROTEIN_KINASE_ST"/>
    <property type="match status" value="1"/>
</dbReference>
<dbReference type="GO" id="GO:0005737">
    <property type="term" value="C:cytoplasm"/>
    <property type="evidence" value="ECO:0007669"/>
    <property type="project" value="UniProtKB-ARBA"/>
</dbReference>
<evidence type="ECO:0000256" key="3">
    <source>
        <dbReference type="ARBA" id="ARBA00022679"/>
    </source>
</evidence>
<dbReference type="Pfam" id="PF00069">
    <property type="entry name" value="Pkinase"/>
    <property type="match status" value="1"/>
</dbReference>
<proteinExistence type="predicted"/>
<dbReference type="SUPFAM" id="SSF56112">
    <property type="entry name" value="Protein kinase-like (PK-like)"/>
    <property type="match status" value="1"/>
</dbReference>
<dbReference type="EMBL" id="VDLU01000001">
    <property type="protein sequence ID" value="TNJ30557.1"/>
    <property type="molecule type" value="Genomic_DNA"/>
</dbReference>
<comment type="catalytic activity">
    <reaction evidence="8">
        <text>L-seryl-[protein] + ATP = O-phospho-L-seryl-[protein] + ADP + H(+)</text>
        <dbReference type="Rhea" id="RHEA:17989"/>
        <dbReference type="Rhea" id="RHEA-COMP:9863"/>
        <dbReference type="Rhea" id="RHEA-COMP:11604"/>
        <dbReference type="ChEBI" id="CHEBI:15378"/>
        <dbReference type="ChEBI" id="CHEBI:29999"/>
        <dbReference type="ChEBI" id="CHEBI:30616"/>
        <dbReference type="ChEBI" id="CHEBI:83421"/>
        <dbReference type="ChEBI" id="CHEBI:456216"/>
        <dbReference type="EC" id="2.7.11.1"/>
    </reaction>
</comment>
<sequence length="2234" mass="252146">MHRYEQIAQIGKGSFGVVYRCRLKQTGQFVAVKQISTYGKSSSELSALGSEIALLREIDHPNAIRFFESFEEDGNIVIVTELAQSDLYDIFVGDGPLQMPTLQKISFQLLSVLSYLHKLRIAHRDIKAQNVLISQGMCKLCDFGFARQMSQQTIALQSIKGTPLYMAPEIAKGKKYNTQSDMWAFGVMIFELATGKTPFIANDFLSLMALLKDDSNKVPYDKYPIFAEEPLFKNFVECMLQRNPDKRWTSVQMLDHPYLNSGASIRLAKHVNSAYTYKNWYALLKIIRQQMTQQSLLGVVNVEAVVEGVAPPEQSERYAEVFYDQELIDVINSSLEQMDIPPLILAFLEVVSINANQVEAIFTSEYVSAEVHDAASHGLEQDYYRILEYVHRHPSEKDEAFYWVVDFLSYLVVRSANHFLTLFGLVMKCMSKQQFSVYDATLMALLVRVSAICCGCDFSWNVPMAMGAVVSFPYDLYFTADRAKCPSTAEEKPVFTRRAHILATAIMTLCTNNATNRLFESFNVIVSKSIAHIEVTTDPYIIRVLLYVVQMSVLMSIAIQSCHQFLMQEYVLYAPSMNRMVGLEHLLYDETHDGDEGEDEGSDGLKQDAANGPRLKTIDIRYDIGINDTIFGQMDTREYNKFRFLPPYFKGFIHSGQDLIKSDTFYDELEFNYLGINLSQGLIINVRGLIDSIFQRCTKDYPILLTKLYAIYKKLSLFNNGIKLDEGYVTVYDSYIQFCTQLLFTPEDSADSSTADATTMSVIRNVNLPLLGQIPGDSPKLKYMLPSLGSVSGSAITDAMANERGGRPAATPRDQSLGTNSMKNLENNLGMSMQNRTLARPGASLAQSLAQSMTPQTPSYSTVIEPSVDLLLLLLQLRRAILNFHDALTDMLMVRLPSYILTTGRLRTLYAYCREPYCYNMELSGSARQRMSRDAYQSTPAADLNMMLATNSKSEIAIIINSENNALADYLTVFKKQLAMCYCFLPFAYIQKDEESLMSLISSAEENFTQLMGNKDSLEAVIKKRLYHGSVLTVEPRQRPPESYADLFKEFSTSLSNEIAGLRADAFRFLREVFAPSFQYIFPFFTYILKDLSPLAQYAAFLRRQFKSPGLPNGDEITLSDITDPNVQNLCAVLIQASLPQRGHFIFLIPQLCYIFDGLFTPVIPFSNSIIQDPFSTFSLYRTNVNLVSNYMISADSIRMVVINAFFDGLIVSINNPGEDSFQVLSIAIQKYIDIHCMFAKAKAVPAGDYLYQGIPACAYTKSGTEDEKIVIDKNAQIAYLDREHLRINALSTLFNCSFCNEEFARILVQMTFSISDLIIGKSDSGRISLITLLFVSCLWLQAHTEEDDLRLTLLSILLRLDLELCLTMLENDSQFLLKLYKPDQLTPDFLLLCFVTRVSMFSGSVVESLEEAKIVMNGSSFKRVDDPVLSDESNQLLNQNPHDFNILSNGALLTERIMKECIRTGGTIDYGMNNDGIFDKYSYPPLVFANSRVNIRRLRRSYYYLSTGTAVEVPSINNYLELEVPVPVLFASIDAVCPILEKCERSLELIELESEEHPVTTCINENTMNTVVSKCITITRALFSSMDYVLVEPSFRASLIPCQNFFGFIDSTLKYLYILSKRHVEVLPLLVKVSIYLNLSLHNSVEAAFCAVFTSPHHGRVIKEDPTMIKATENEDLKQKGEDKMVKAKSARAPLESSIPLGNAATRRLVKTSRELKPMLSDIHYEKKEETGVPQIDEYLIQEQPHLNCILMCCMINGCNECLADTLGLDTKRYDLSGIEGRNTDIWNANWHWAYLSSPLGLKDYILAIRRALYLIGNHRLLGLTDIPPHVNYNTSAWTSVTSTDEFNQILAFPLPEVIRLLCAMISTQSLDNVLTCAVQFGGGRSAVIYLIEQVFLAIYHIIRLSCCSIPFTDELTGQMYDPKLLHITEYISAILLEFNFIKHALETLQYLPNVMAFETALTIILFFSLHPEGCIALPWLLQFVFAGGASMNLVSAVFTSKNMAHRSEPTSCILKFMYIYSRVVQVSSDFAELISNSLNSELVLQMLSLESSEHLVGQTCKFIGYLVKRRPQCYDAYNGSLDYLTEIMKTRRRAMMAPAIFTMTQLAKVSPDPTFRIKVIQSLTKTLMNARLLDDIKTTATVAGTHIMLAHEDTIQEFVEGEGVVSIVDCIVSCDDVEQKLIYVRCLTELQKSPDIIRALKGQLHLLRPLIRESKDPRLKEQLEELSVAVKR</sequence>
<evidence type="ECO:0000256" key="2">
    <source>
        <dbReference type="ARBA" id="ARBA00022527"/>
    </source>
</evidence>
<dbReference type="InterPro" id="IPR016024">
    <property type="entry name" value="ARM-type_fold"/>
</dbReference>
<dbReference type="SMART" id="SM00220">
    <property type="entry name" value="S_TKc"/>
    <property type="match status" value="1"/>
</dbReference>
<evidence type="ECO:0000256" key="1">
    <source>
        <dbReference type="ARBA" id="ARBA00012513"/>
    </source>
</evidence>
<name>A0A4Z1TBD1_GIAMU</name>
<evidence type="ECO:0000256" key="7">
    <source>
        <dbReference type="ARBA" id="ARBA00047899"/>
    </source>
</evidence>
<dbReference type="VEuPathDB" id="GiardiaDB:GMRT_12287"/>
<dbReference type="PANTHER" id="PTHR22983:SF6">
    <property type="entry name" value="SERINE_THREONINE-PROTEIN KINASE 36"/>
    <property type="match status" value="1"/>
</dbReference>
<dbReference type="SUPFAM" id="SSF48371">
    <property type="entry name" value="ARM repeat"/>
    <property type="match status" value="1"/>
</dbReference>
<dbReference type="GO" id="GO:0004674">
    <property type="term" value="F:protein serine/threonine kinase activity"/>
    <property type="evidence" value="ECO:0007669"/>
    <property type="project" value="UniProtKB-KW"/>
</dbReference>
<keyword evidence="2" id="KW-0723">Serine/threonine-protein kinase</keyword>
<dbReference type="PROSITE" id="PS00107">
    <property type="entry name" value="PROTEIN_KINASE_ATP"/>
    <property type="match status" value="1"/>
</dbReference>